<name>A0A0F9WXN3_9ZZZZ</name>
<gene>
    <name evidence="1" type="ORF">LCGC14_0220640</name>
</gene>
<dbReference type="EMBL" id="LAZR01000105">
    <property type="protein sequence ID" value="KKN91196.1"/>
    <property type="molecule type" value="Genomic_DNA"/>
</dbReference>
<proteinExistence type="predicted"/>
<evidence type="ECO:0000313" key="1">
    <source>
        <dbReference type="EMBL" id="KKN91196.1"/>
    </source>
</evidence>
<sequence length="81" mass="9261">MEKHTNEPEVTVGETVFVLTKDEVTEAVFVFAVGREPTGGEMKRLNFYVCERRGQSEQPWRLELCFKDHPPTIVPNKGVQP</sequence>
<protein>
    <submittedName>
        <fullName evidence="1">Uncharacterized protein</fullName>
    </submittedName>
</protein>
<accession>A0A0F9WXN3</accession>
<dbReference type="AlphaFoldDB" id="A0A0F9WXN3"/>
<organism evidence="1">
    <name type="scientific">marine sediment metagenome</name>
    <dbReference type="NCBI Taxonomy" id="412755"/>
    <lineage>
        <taxon>unclassified sequences</taxon>
        <taxon>metagenomes</taxon>
        <taxon>ecological metagenomes</taxon>
    </lineage>
</organism>
<reference evidence="1" key="1">
    <citation type="journal article" date="2015" name="Nature">
        <title>Complex archaea that bridge the gap between prokaryotes and eukaryotes.</title>
        <authorList>
            <person name="Spang A."/>
            <person name="Saw J.H."/>
            <person name="Jorgensen S.L."/>
            <person name="Zaremba-Niedzwiedzka K."/>
            <person name="Martijn J."/>
            <person name="Lind A.E."/>
            <person name="van Eijk R."/>
            <person name="Schleper C."/>
            <person name="Guy L."/>
            <person name="Ettema T.J."/>
        </authorList>
    </citation>
    <scope>NUCLEOTIDE SEQUENCE</scope>
</reference>
<comment type="caution">
    <text evidence="1">The sequence shown here is derived from an EMBL/GenBank/DDBJ whole genome shotgun (WGS) entry which is preliminary data.</text>
</comment>